<dbReference type="SUPFAM" id="SSF54928">
    <property type="entry name" value="RNA-binding domain, RBD"/>
    <property type="match status" value="1"/>
</dbReference>
<organism evidence="10 11">
    <name type="scientific">Coprinopsis marcescibilis</name>
    <name type="common">Agaric fungus</name>
    <name type="synonym">Psathyrella marcescibilis</name>
    <dbReference type="NCBI Taxonomy" id="230819"/>
    <lineage>
        <taxon>Eukaryota</taxon>
        <taxon>Fungi</taxon>
        <taxon>Dikarya</taxon>
        <taxon>Basidiomycota</taxon>
        <taxon>Agaricomycotina</taxon>
        <taxon>Agaricomycetes</taxon>
        <taxon>Agaricomycetidae</taxon>
        <taxon>Agaricales</taxon>
        <taxon>Agaricineae</taxon>
        <taxon>Psathyrellaceae</taxon>
        <taxon>Coprinopsis</taxon>
    </lineage>
</organism>
<dbReference type="InterPro" id="IPR035979">
    <property type="entry name" value="RBD_domain_sf"/>
</dbReference>
<evidence type="ECO:0008006" key="12">
    <source>
        <dbReference type="Google" id="ProtNLM"/>
    </source>
</evidence>
<evidence type="ECO:0000256" key="1">
    <source>
        <dbReference type="ARBA" id="ARBA00004123"/>
    </source>
</evidence>
<protein>
    <recommendedName>
        <fullName evidence="12">G-patch domain-containing protein</fullName>
    </recommendedName>
</protein>
<feature type="compositionally biased region" description="Basic and acidic residues" evidence="7">
    <location>
        <begin position="206"/>
        <end position="231"/>
    </location>
</feature>
<sequence>MSSRAGGLYGGIQFSSGTVYQSAVPQNPSAPDVNESRRANENPREKTVQESPKPVQAPVQQPASNVTASKSTAGWSAALAFAPRRPATHKAKPSAPRIPVGASVLSTTTFPAAELSSTAVVFAPPQLNADNEASKTTTAANAARAANTQGWGKKVKPPSMVLDDDVNGFRSQKRKVGKGKGRKSKAANPVATWDPTDQYDPLRPNDYNEYKLWKSKERIERRARMAEERHYGSPNKYTRSRSYSGSDYTGSEDDIRPRKTVVGRRDDNSYDRWQPSYDDKPGHDSPAAPGAVDQGTSGEDAYLRRAALSQGRIHTSEQGPPPHVDDQDFIPGLSAPGTQPTPRDDDGEAAYRRRLAMSSRMNVSPADPSLPLGVSRSLSPPALAFNPFAPPSVPPPPAAAPASGHIALEDKIKQAEAIAAKLRALAGPGSTSVPPPSSTPTPGVETETSTPDRHGFAARYMAKMGHKEGLGLGVDGSGIVNALTVEQVGKKNKGPQQGGGKGVASKMGKIINNNEDSRAKEDRERFGESSRVVVLTNIVDPNDANDEDLRQDIGDECSKNGTVERVLVHLVDPPPSDLTEVVRVFVVFSGPVGAWKSVRELNGRYFGGRTIRARYYPEKKFHHGDLSSTL</sequence>
<evidence type="ECO:0000313" key="10">
    <source>
        <dbReference type="EMBL" id="TFK29888.1"/>
    </source>
</evidence>
<dbReference type="GO" id="GO:0003723">
    <property type="term" value="F:RNA binding"/>
    <property type="evidence" value="ECO:0007669"/>
    <property type="project" value="UniProtKB-UniRule"/>
</dbReference>
<keyword evidence="4" id="KW-0508">mRNA splicing</keyword>
<feature type="compositionally biased region" description="Low complexity" evidence="7">
    <location>
        <begin position="54"/>
        <end position="63"/>
    </location>
</feature>
<feature type="compositionally biased region" description="Basic and acidic residues" evidence="7">
    <location>
        <begin position="515"/>
        <end position="526"/>
    </location>
</feature>
<dbReference type="PROSITE" id="PS50102">
    <property type="entry name" value="RRM"/>
    <property type="match status" value="1"/>
</dbReference>
<dbReference type="Gene3D" id="3.30.70.330">
    <property type="match status" value="1"/>
</dbReference>
<dbReference type="PANTHER" id="PTHR13288:SF8">
    <property type="entry name" value="SPLICING FACTOR 45"/>
    <property type="match status" value="1"/>
</dbReference>
<feature type="compositionally biased region" description="Polar residues" evidence="7">
    <location>
        <begin position="20"/>
        <end position="29"/>
    </location>
</feature>
<dbReference type="FunFam" id="3.30.70.330:FF:000382">
    <property type="entry name" value="G-patch domain-containing protein"/>
    <property type="match status" value="1"/>
</dbReference>
<dbReference type="Pfam" id="PF01585">
    <property type="entry name" value="G-patch"/>
    <property type="match status" value="1"/>
</dbReference>
<feature type="compositionally biased region" description="Low complexity" evidence="7">
    <location>
        <begin position="138"/>
        <end position="148"/>
    </location>
</feature>
<feature type="domain" description="G-patch" evidence="9">
    <location>
        <begin position="453"/>
        <end position="506"/>
    </location>
</feature>
<evidence type="ECO:0000256" key="4">
    <source>
        <dbReference type="ARBA" id="ARBA00023187"/>
    </source>
</evidence>
<feature type="compositionally biased region" description="Polar residues" evidence="7">
    <location>
        <begin position="235"/>
        <end position="249"/>
    </location>
</feature>
<dbReference type="OrthoDB" id="5411533at2759"/>
<dbReference type="GO" id="GO:0071011">
    <property type="term" value="C:precatalytic spliceosome"/>
    <property type="evidence" value="ECO:0007669"/>
    <property type="project" value="TreeGrafter"/>
</dbReference>
<proteinExistence type="predicted"/>
<dbReference type="GO" id="GO:0045292">
    <property type="term" value="P:mRNA cis splicing, via spliceosome"/>
    <property type="evidence" value="ECO:0007669"/>
    <property type="project" value="InterPro"/>
</dbReference>
<evidence type="ECO:0000256" key="3">
    <source>
        <dbReference type="ARBA" id="ARBA00022884"/>
    </source>
</evidence>
<keyword evidence="11" id="KW-1185">Reference proteome</keyword>
<dbReference type="InterPro" id="IPR003954">
    <property type="entry name" value="RRM_euk-type"/>
</dbReference>
<dbReference type="EMBL" id="ML210147">
    <property type="protein sequence ID" value="TFK29888.1"/>
    <property type="molecule type" value="Genomic_DNA"/>
</dbReference>
<dbReference type="PROSITE" id="PS50174">
    <property type="entry name" value="G_PATCH"/>
    <property type="match status" value="1"/>
</dbReference>
<evidence type="ECO:0000313" key="11">
    <source>
        <dbReference type="Proteomes" id="UP000307440"/>
    </source>
</evidence>
<dbReference type="InterPro" id="IPR000467">
    <property type="entry name" value="G_patch_dom"/>
</dbReference>
<dbReference type="AlphaFoldDB" id="A0A5C3LAU1"/>
<comment type="subcellular location">
    <subcellularLocation>
        <location evidence="1">Nucleus</location>
    </subcellularLocation>
</comment>
<dbReference type="PANTHER" id="PTHR13288">
    <property type="entry name" value="SPLICING FACTOR 45 SPF45"/>
    <property type="match status" value="1"/>
</dbReference>
<feature type="compositionally biased region" description="Low complexity" evidence="7">
    <location>
        <begin position="440"/>
        <end position="449"/>
    </location>
</feature>
<evidence type="ECO:0000256" key="6">
    <source>
        <dbReference type="PROSITE-ProRule" id="PRU00176"/>
    </source>
</evidence>
<feature type="region of interest" description="Disordered" evidence="7">
    <location>
        <begin position="426"/>
        <end position="451"/>
    </location>
</feature>
<dbReference type="InterPro" id="IPR012677">
    <property type="entry name" value="Nucleotide-bd_a/b_plait_sf"/>
</dbReference>
<reference evidence="10 11" key="1">
    <citation type="journal article" date="2019" name="Nat. Ecol. Evol.">
        <title>Megaphylogeny resolves global patterns of mushroom evolution.</title>
        <authorList>
            <person name="Varga T."/>
            <person name="Krizsan K."/>
            <person name="Foldi C."/>
            <person name="Dima B."/>
            <person name="Sanchez-Garcia M."/>
            <person name="Sanchez-Ramirez S."/>
            <person name="Szollosi G.J."/>
            <person name="Szarkandi J.G."/>
            <person name="Papp V."/>
            <person name="Albert L."/>
            <person name="Andreopoulos W."/>
            <person name="Angelini C."/>
            <person name="Antonin V."/>
            <person name="Barry K.W."/>
            <person name="Bougher N.L."/>
            <person name="Buchanan P."/>
            <person name="Buyck B."/>
            <person name="Bense V."/>
            <person name="Catcheside P."/>
            <person name="Chovatia M."/>
            <person name="Cooper J."/>
            <person name="Damon W."/>
            <person name="Desjardin D."/>
            <person name="Finy P."/>
            <person name="Geml J."/>
            <person name="Haridas S."/>
            <person name="Hughes K."/>
            <person name="Justo A."/>
            <person name="Karasinski D."/>
            <person name="Kautmanova I."/>
            <person name="Kiss B."/>
            <person name="Kocsube S."/>
            <person name="Kotiranta H."/>
            <person name="LaButti K.M."/>
            <person name="Lechner B.E."/>
            <person name="Liimatainen K."/>
            <person name="Lipzen A."/>
            <person name="Lukacs Z."/>
            <person name="Mihaltcheva S."/>
            <person name="Morgado L.N."/>
            <person name="Niskanen T."/>
            <person name="Noordeloos M.E."/>
            <person name="Ohm R.A."/>
            <person name="Ortiz-Santana B."/>
            <person name="Ovrebo C."/>
            <person name="Racz N."/>
            <person name="Riley R."/>
            <person name="Savchenko A."/>
            <person name="Shiryaev A."/>
            <person name="Soop K."/>
            <person name="Spirin V."/>
            <person name="Szebenyi C."/>
            <person name="Tomsovsky M."/>
            <person name="Tulloss R.E."/>
            <person name="Uehling J."/>
            <person name="Grigoriev I.V."/>
            <person name="Vagvolgyi C."/>
            <person name="Papp T."/>
            <person name="Martin F.M."/>
            <person name="Miettinen O."/>
            <person name="Hibbett D.S."/>
            <person name="Nagy L.G."/>
        </authorList>
    </citation>
    <scope>NUCLEOTIDE SEQUENCE [LARGE SCALE GENOMIC DNA]</scope>
    <source>
        <strain evidence="10 11">CBS 121175</strain>
    </source>
</reference>
<dbReference type="InterPro" id="IPR040052">
    <property type="entry name" value="RBM17"/>
</dbReference>
<dbReference type="Proteomes" id="UP000307440">
    <property type="component" value="Unassembled WGS sequence"/>
</dbReference>
<feature type="region of interest" description="Disordered" evidence="7">
    <location>
        <begin position="20"/>
        <end position="70"/>
    </location>
</feature>
<dbReference type="STRING" id="230819.A0A5C3LAU1"/>
<dbReference type="CDD" id="cd12374">
    <property type="entry name" value="RRM_UHM_SPF45_PUF60"/>
    <property type="match status" value="1"/>
</dbReference>
<feature type="region of interest" description="Disordered" evidence="7">
    <location>
        <begin position="138"/>
        <end position="368"/>
    </location>
</feature>
<feature type="compositionally biased region" description="Basic and acidic residues" evidence="7">
    <location>
        <begin position="34"/>
        <end position="48"/>
    </location>
</feature>
<feature type="compositionally biased region" description="Basic residues" evidence="7">
    <location>
        <begin position="171"/>
        <end position="185"/>
    </location>
</feature>
<keyword evidence="2" id="KW-0507">mRNA processing</keyword>
<accession>A0A5C3LAU1</accession>
<name>A0A5C3LAU1_COPMA</name>
<dbReference type="SMART" id="SM00361">
    <property type="entry name" value="RRM_1"/>
    <property type="match status" value="1"/>
</dbReference>
<feature type="compositionally biased region" description="Basic and acidic residues" evidence="7">
    <location>
        <begin position="253"/>
        <end position="270"/>
    </location>
</feature>
<evidence type="ECO:0000259" key="9">
    <source>
        <dbReference type="PROSITE" id="PS50174"/>
    </source>
</evidence>
<keyword evidence="5" id="KW-0539">Nucleus</keyword>
<dbReference type="InterPro" id="IPR000504">
    <property type="entry name" value="RRM_dom"/>
</dbReference>
<evidence type="ECO:0000259" key="8">
    <source>
        <dbReference type="PROSITE" id="PS50102"/>
    </source>
</evidence>
<evidence type="ECO:0000256" key="5">
    <source>
        <dbReference type="ARBA" id="ARBA00023242"/>
    </source>
</evidence>
<evidence type="ECO:0000256" key="2">
    <source>
        <dbReference type="ARBA" id="ARBA00022664"/>
    </source>
</evidence>
<feature type="region of interest" description="Disordered" evidence="7">
    <location>
        <begin position="490"/>
        <end position="526"/>
    </location>
</feature>
<keyword evidence="3 6" id="KW-0694">RNA-binding</keyword>
<gene>
    <name evidence="10" type="ORF">FA15DRAFT_185722</name>
</gene>
<evidence type="ECO:0000256" key="7">
    <source>
        <dbReference type="SAM" id="MobiDB-lite"/>
    </source>
</evidence>
<feature type="domain" description="RRM" evidence="8">
    <location>
        <begin position="531"/>
        <end position="618"/>
    </location>
</feature>